<evidence type="ECO:0000259" key="4">
    <source>
        <dbReference type="PROSITE" id="PS50113"/>
    </source>
</evidence>
<dbReference type="PANTHER" id="PTHR46663">
    <property type="entry name" value="DIGUANYLATE CYCLASE DGCT-RELATED"/>
    <property type="match status" value="1"/>
</dbReference>
<evidence type="ECO:0000256" key="2">
    <source>
        <dbReference type="SAM" id="Phobius"/>
    </source>
</evidence>
<dbReference type="PROSITE" id="PS50112">
    <property type="entry name" value="PAS"/>
    <property type="match status" value="2"/>
</dbReference>
<protein>
    <submittedName>
        <fullName evidence="6">Diguanylate cyclase</fullName>
    </submittedName>
</protein>
<dbReference type="InterPro" id="IPR043128">
    <property type="entry name" value="Rev_trsase/Diguanyl_cyclase"/>
</dbReference>
<dbReference type="RefSeq" id="WP_103199615.1">
    <property type="nucleotide sequence ID" value="NZ_PDGH01000017.1"/>
</dbReference>
<dbReference type="SMART" id="SM00086">
    <property type="entry name" value="PAC"/>
    <property type="match status" value="2"/>
</dbReference>
<keyword evidence="2" id="KW-0812">Transmembrane</keyword>
<keyword evidence="2" id="KW-1133">Transmembrane helix</keyword>
<evidence type="ECO:0000259" key="3">
    <source>
        <dbReference type="PROSITE" id="PS50112"/>
    </source>
</evidence>
<dbReference type="InterPro" id="IPR035965">
    <property type="entry name" value="PAS-like_dom_sf"/>
</dbReference>
<dbReference type="SMART" id="SM00267">
    <property type="entry name" value="GGDEF"/>
    <property type="match status" value="1"/>
</dbReference>
<dbReference type="SUPFAM" id="SSF55073">
    <property type="entry name" value="Nucleotide cyclase"/>
    <property type="match status" value="1"/>
</dbReference>
<feature type="transmembrane region" description="Helical" evidence="2">
    <location>
        <begin position="14"/>
        <end position="36"/>
    </location>
</feature>
<dbReference type="InterPro" id="IPR001610">
    <property type="entry name" value="PAC"/>
</dbReference>
<dbReference type="SUPFAM" id="SSF55785">
    <property type="entry name" value="PYP-like sensor domain (PAS domain)"/>
    <property type="match status" value="2"/>
</dbReference>
<name>A0A2S3R8J9_VIBVL</name>
<dbReference type="EMBL" id="PDGH01000017">
    <property type="protein sequence ID" value="POB50005.1"/>
    <property type="molecule type" value="Genomic_DNA"/>
</dbReference>
<dbReference type="InterPro" id="IPR029787">
    <property type="entry name" value="Nucleotide_cyclase"/>
</dbReference>
<keyword evidence="2" id="KW-0472">Membrane</keyword>
<feature type="domain" description="PAC" evidence="4">
    <location>
        <begin position="335"/>
        <end position="388"/>
    </location>
</feature>
<dbReference type="SMART" id="SM00091">
    <property type="entry name" value="PAS"/>
    <property type="match status" value="2"/>
</dbReference>
<evidence type="ECO:0000256" key="1">
    <source>
        <dbReference type="ARBA" id="ARBA00001946"/>
    </source>
</evidence>
<dbReference type="GO" id="GO:0003824">
    <property type="term" value="F:catalytic activity"/>
    <property type="evidence" value="ECO:0007669"/>
    <property type="project" value="UniProtKB-ARBA"/>
</dbReference>
<comment type="cofactor">
    <cofactor evidence="1">
        <name>Mg(2+)</name>
        <dbReference type="ChEBI" id="CHEBI:18420"/>
    </cofactor>
</comment>
<dbReference type="InterPro" id="IPR052163">
    <property type="entry name" value="DGC-Regulatory_Protein"/>
</dbReference>
<evidence type="ECO:0000259" key="5">
    <source>
        <dbReference type="PROSITE" id="PS50887"/>
    </source>
</evidence>
<organism evidence="6 7">
    <name type="scientific">Vibrio vulnificus</name>
    <dbReference type="NCBI Taxonomy" id="672"/>
    <lineage>
        <taxon>Bacteria</taxon>
        <taxon>Pseudomonadati</taxon>
        <taxon>Pseudomonadota</taxon>
        <taxon>Gammaproteobacteria</taxon>
        <taxon>Vibrionales</taxon>
        <taxon>Vibrionaceae</taxon>
        <taxon>Vibrio</taxon>
    </lineage>
</organism>
<dbReference type="Pfam" id="PF08447">
    <property type="entry name" value="PAS_3"/>
    <property type="match status" value="1"/>
</dbReference>
<dbReference type="PROSITE" id="PS50887">
    <property type="entry name" value="GGDEF"/>
    <property type="match status" value="1"/>
</dbReference>
<dbReference type="InterPro" id="IPR013655">
    <property type="entry name" value="PAS_fold_3"/>
</dbReference>
<dbReference type="Gene3D" id="3.30.450.20">
    <property type="entry name" value="PAS domain"/>
    <property type="match status" value="2"/>
</dbReference>
<dbReference type="PANTHER" id="PTHR46663:SF3">
    <property type="entry name" value="SLL0267 PROTEIN"/>
    <property type="match status" value="1"/>
</dbReference>
<gene>
    <name evidence="6" type="ORF">CRN52_00970</name>
</gene>
<evidence type="ECO:0000313" key="6">
    <source>
        <dbReference type="EMBL" id="POB50005.1"/>
    </source>
</evidence>
<dbReference type="Gene3D" id="3.30.70.270">
    <property type="match status" value="1"/>
</dbReference>
<dbReference type="InterPro" id="IPR000700">
    <property type="entry name" value="PAS-assoc_C"/>
</dbReference>
<dbReference type="NCBIfam" id="TIGR00254">
    <property type="entry name" value="GGDEF"/>
    <property type="match status" value="1"/>
</dbReference>
<dbReference type="Pfam" id="PF13426">
    <property type="entry name" value="PAS_9"/>
    <property type="match status" value="1"/>
</dbReference>
<feature type="domain" description="GGDEF" evidence="5">
    <location>
        <begin position="542"/>
        <end position="676"/>
    </location>
</feature>
<comment type="caution">
    <text evidence="6">The sequence shown here is derived from an EMBL/GenBank/DDBJ whole genome shotgun (WGS) entry which is preliminary data.</text>
</comment>
<dbReference type="CDD" id="cd00130">
    <property type="entry name" value="PAS"/>
    <property type="match status" value="2"/>
</dbReference>
<evidence type="ECO:0000313" key="7">
    <source>
        <dbReference type="Proteomes" id="UP000237466"/>
    </source>
</evidence>
<proteinExistence type="predicted"/>
<dbReference type="Pfam" id="PF00990">
    <property type="entry name" value="GGDEF"/>
    <property type="match status" value="1"/>
</dbReference>
<dbReference type="InterPro" id="IPR000014">
    <property type="entry name" value="PAS"/>
</dbReference>
<dbReference type="AlphaFoldDB" id="A0A2S3R8J9"/>
<accession>A0A2S3R8J9</accession>
<reference evidence="6 7" key="1">
    <citation type="journal article" date="2018" name="Front. Microbiol.">
        <title>Phylogeny of Vibrio vulnificus from the Analysis of the Core-Genome: Implications for Intra-Species Taxonomy.</title>
        <authorList>
            <person name="Roig F.J."/>
            <person name="Gonzalez-Candelas F."/>
            <person name="Sanjuan E."/>
            <person name="Fouz B."/>
            <person name="Feil E.J."/>
            <person name="Llorens C."/>
            <person name="Baker-Austin C."/>
            <person name="Oliver J.D."/>
            <person name="Danin-Poleg Y."/>
            <person name="Gibas C.J."/>
            <person name="Kashi Y."/>
            <person name="Gulig P.A."/>
            <person name="Morrison S.S."/>
            <person name="Amaro C."/>
        </authorList>
    </citation>
    <scope>NUCLEOTIDE SEQUENCE [LARGE SCALE GENOMIC DNA]</scope>
    <source>
        <strain evidence="6 7">CECT4608</strain>
    </source>
</reference>
<dbReference type="PROSITE" id="PS50113">
    <property type="entry name" value="PAC"/>
    <property type="match status" value="1"/>
</dbReference>
<dbReference type="NCBIfam" id="TIGR00229">
    <property type="entry name" value="sensory_box"/>
    <property type="match status" value="2"/>
</dbReference>
<feature type="domain" description="PAS" evidence="3">
    <location>
        <begin position="258"/>
        <end position="331"/>
    </location>
</feature>
<feature type="domain" description="PAS" evidence="3">
    <location>
        <begin position="385"/>
        <end position="443"/>
    </location>
</feature>
<dbReference type="InterPro" id="IPR000160">
    <property type="entry name" value="GGDEF_dom"/>
</dbReference>
<dbReference type="CDD" id="cd01949">
    <property type="entry name" value="GGDEF"/>
    <property type="match status" value="1"/>
</dbReference>
<dbReference type="Proteomes" id="UP000237466">
    <property type="component" value="Unassembled WGS sequence"/>
</dbReference>
<feature type="transmembrane region" description="Helical" evidence="2">
    <location>
        <begin position="175"/>
        <end position="202"/>
    </location>
</feature>
<dbReference type="FunFam" id="3.30.70.270:FF:000001">
    <property type="entry name" value="Diguanylate cyclase domain protein"/>
    <property type="match status" value="1"/>
</dbReference>
<sequence>MTERWPLFHHRRSLTLFLSISMIITSSIVFIGYGVYNYSLRSEHVESEIRGQAEESAARLSTTISGYVDTYQIHEYDKLLYSEINTENHYALLAILVDNFQMAELTGQKSYLTGYVKTSSSRVSEFQSEDFQQQTLLKRALYQKSSEIHDEEGNQIGRVDVYVSGELLVLEKRHLLLNITTTVLVLLLVQALLAMFLIRWILIHPLKRIAHSLEHRDQDGLPINMLAPSPYTELNILTKTVNDMLKVISLTRNKLKVEHERLENVIRGTDAGTWYWNIKTGAARFNPRWADIIGYQLEELTPVSIDTWMKYVHPSDLKLSQRRLSDYFSGKTDIYECEVRMRHKDGHWVWVLDRGRVAQWDDDGQPLEMFGTHVDISESKARESQLELAANVFKYVHEGIVITDSKGMIVDVNQAFTYISGYEKSELEGQTLKLLKSGMHDEDFYHDLWEMLLSRGYWRGEIWNKRKNGEVCPDLLTISKVEDSRVDEVRFVALFSDISALKEHEHQLEKIAHYDPLTELPNRLLLKERMAQAMERSKRNNYYLAVLFLDLDGFKEVNDTFGHDAGDDVLYHVAARMKDLVREGDTLARLGGDEFIILVPRVRDSYDIEPLAQRFLHSISQPITIGKEEITLSASIGVSIYFGGKQQDSDSLIRQADQAMYQAKLAGKNCYMFYSDQTPMRQLNG</sequence>